<sequence length="294" mass="34090">MCADDDSRLSVWYTGRTGNMAEYEPKKEGKIMGIEKTETYTQTRELPLNCPACSAAGTTIIYEKIDGTTQMRDRILTDSNLFMYECPHCGERVRIEAPCIYVDEKRKIAVWNMPDPKFEFTEQALAEKIGNWDISDYTCRITRSWGELREKIIELESSVDDRICEVIKSGAYSLIKAEDRKVLPLESYHIDYCTQEGDSRAIGLVFMRSDMGGQAYVYPLTDRVIQVTDDIFRPLLDGLDLYNRRGEFFRFTYETAHNFVMQTTEAAQEQNKKYEELISLWVKTLAKELYHVDL</sequence>
<accession>E2ZDZ3</accession>
<proteinExistence type="predicted"/>
<gene>
    <name evidence="2" type="ORF">HMPREF9429_01695</name>
</gene>
<evidence type="ECO:0000313" key="3">
    <source>
        <dbReference type="Proteomes" id="UP000003195"/>
    </source>
</evidence>
<dbReference type="AlphaFoldDB" id="E2ZDZ3"/>
<dbReference type="HOGENOM" id="CLU_1045119_0_0_9"/>
<organism evidence="2 3">
    <name type="scientific">Megasphaera micronuciformis F0359</name>
    <dbReference type="NCBI Taxonomy" id="706434"/>
    <lineage>
        <taxon>Bacteria</taxon>
        <taxon>Bacillati</taxon>
        <taxon>Bacillota</taxon>
        <taxon>Negativicutes</taxon>
        <taxon>Veillonellales</taxon>
        <taxon>Veillonellaceae</taxon>
        <taxon>Megasphaera</taxon>
    </lineage>
</organism>
<dbReference type="EMBL" id="AECS01000040">
    <property type="protein sequence ID" value="EFQ03489.1"/>
    <property type="molecule type" value="Genomic_DNA"/>
</dbReference>
<dbReference type="Proteomes" id="UP000003195">
    <property type="component" value="Unassembled WGS sequence"/>
</dbReference>
<name>E2ZDZ3_9FIRM</name>
<keyword evidence="3" id="KW-1185">Reference proteome</keyword>
<dbReference type="InterPro" id="IPR025682">
    <property type="entry name" value="CpXC_dom"/>
</dbReference>
<evidence type="ECO:0000259" key="1">
    <source>
        <dbReference type="Pfam" id="PF14353"/>
    </source>
</evidence>
<dbReference type="STRING" id="706434.HMPREF9429_01695"/>
<feature type="domain" description="CpXC" evidence="1">
    <location>
        <begin position="48"/>
        <end position="168"/>
    </location>
</feature>
<dbReference type="eggNOG" id="ENOG5032TQR">
    <property type="taxonomic scope" value="Bacteria"/>
</dbReference>
<evidence type="ECO:0000313" key="2">
    <source>
        <dbReference type="EMBL" id="EFQ03489.1"/>
    </source>
</evidence>
<dbReference type="Pfam" id="PF14353">
    <property type="entry name" value="CpXC"/>
    <property type="match status" value="1"/>
</dbReference>
<comment type="caution">
    <text evidence="2">The sequence shown here is derived from an EMBL/GenBank/DDBJ whole genome shotgun (WGS) entry which is preliminary data.</text>
</comment>
<reference evidence="2 3" key="1">
    <citation type="submission" date="2010-08" db="EMBL/GenBank/DDBJ databases">
        <authorList>
            <person name="Weinstock G."/>
            <person name="Sodergren E."/>
            <person name="Clifton S."/>
            <person name="Fulton L."/>
            <person name="Fulton B."/>
            <person name="Courtney L."/>
            <person name="Fronick C."/>
            <person name="Harrison M."/>
            <person name="Strong C."/>
            <person name="Farmer C."/>
            <person name="Delahaunty K."/>
            <person name="Markovic C."/>
            <person name="Hall O."/>
            <person name="Minx P."/>
            <person name="Tomlinson C."/>
            <person name="Mitreva M."/>
            <person name="Hou S."/>
            <person name="Chen J."/>
            <person name="Wollam A."/>
            <person name="Pepin K.H."/>
            <person name="Johnson M."/>
            <person name="Bhonagiri V."/>
            <person name="Zhang X."/>
            <person name="Suruliraj S."/>
            <person name="Warren W."/>
            <person name="Chinwalla A."/>
            <person name="Mardis E.R."/>
            <person name="Wilson R.K."/>
        </authorList>
    </citation>
    <scope>NUCLEOTIDE SEQUENCE [LARGE SCALE GENOMIC DNA]</scope>
    <source>
        <strain evidence="2 3">F0359</strain>
    </source>
</reference>
<protein>
    <recommendedName>
        <fullName evidence="1">CpXC domain-containing protein</fullName>
    </recommendedName>
</protein>